<feature type="DNA-binding region" description="H-T-H motif" evidence="2">
    <location>
        <begin position="30"/>
        <end position="49"/>
    </location>
</feature>
<dbReference type="GO" id="GO:0003677">
    <property type="term" value="F:DNA binding"/>
    <property type="evidence" value="ECO:0007669"/>
    <property type="project" value="UniProtKB-UniRule"/>
</dbReference>
<dbReference type="AlphaFoldDB" id="A0A974XGH2"/>
<feature type="domain" description="HTH tetR-type" evidence="3">
    <location>
        <begin position="7"/>
        <end position="67"/>
    </location>
</feature>
<name>A0A974XGH2_9FIRM</name>
<dbReference type="EMBL" id="CP071444">
    <property type="protein sequence ID" value="QSX09341.1"/>
    <property type="molecule type" value="Genomic_DNA"/>
</dbReference>
<dbReference type="Pfam" id="PF00440">
    <property type="entry name" value="TetR_N"/>
    <property type="match status" value="1"/>
</dbReference>
<keyword evidence="5" id="KW-1185">Reference proteome</keyword>
<dbReference type="PRINTS" id="PR00455">
    <property type="entry name" value="HTHTETR"/>
</dbReference>
<dbReference type="Gene3D" id="1.10.357.10">
    <property type="entry name" value="Tetracycline Repressor, domain 2"/>
    <property type="match status" value="1"/>
</dbReference>
<accession>A0A974XGH2</accession>
<protein>
    <submittedName>
        <fullName evidence="4">TetR/AcrR family transcriptional regulator</fullName>
    </submittedName>
</protein>
<dbReference type="KEGG" id="alka:J0B03_04560"/>
<evidence type="ECO:0000313" key="4">
    <source>
        <dbReference type="EMBL" id="QSX09341.1"/>
    </source>
</evidence>
<gene>
    <name evidence="4" type="ORF">J0B03_04560</name>
</gene>
<organism evidence="4 5">
    <name type="scientific">Alkalibacter rhizosphaerae</name>
    <dbReference type="NCBI Taxonomy" id="2815577"/>
    <lineage>
        <taxon>Bacteria</taxon>
        <taxon>Bacillati</taxon>
        <taxon>Bacillota</taxon>
        <taxon>Clostridia</taxon>
        <taxon>Eubacteriales</taxon>
        <taxon>Eubacteriaceae</taxon>
        <taxon>Alkalibacter</taxon>
    </lineage>
</organism>
<reference evidence="4" key="1">
    <citation type="submission" date="2021-03" db="EMBL/GenBank/DDBJ databases">
        <title>Alkalibacter marinus sp. nov., isolated from tidal flat sediment.</title>
        <authorList>
            <person name="Namirimu T."/>
            <person name="Yang J.-A."/>
            <person name="Yang S.-H."/>
            <person name="Kim Y.-J."/>
            <person name="Kwon K.K."/>
        </authorList>
    </citation>
    <scope>NUCLEOTIDE SEQUENCE</scope>
    <source>
        <strain evidence="4">ES005</strain>
    </source>
</reference>
<evidence type="ECO:0000256" key="1">
    <source>
        <dbReference type="ARBA" id="ARBA00023125"/>
    </source>
</evidence>
<evidence type="ECO:0000256" key="2">
    <source>
        <dbReference type="PROSITE-ProRule" id="PRU00335"/>
    </source>
</evidence>
<proteinExistence type="predicted"/>
<dbReference type="SUPFAM" id="SSF46689">
    <property type="entry name" value="Homeodomain-like"/>
    <property type="match status" value="1"/>
</dbReference>
<dbReference type="InterPro" id="IPR001647">
    <property type="entry name" value="HTH_TetR"/>
</dbReference>
<dbReference type="RefSeq" id="WP_207300676.1">
    <property type="nucleotide sequence ID" value="NZ_CP071444.1"/>
</dbReference>
<evidence type="ECO:0000259" key="3">
    <source>
        <dbReference type="PROSITE" id="PS50977"/>
    </source>
</evidence>
<dbReference type="PROSITE" id="PS50977">
    <property type="entry name" value="HTH_TETR_2"/>
    <property type="match status" value="1"/>
</dbReference>
<dbReference type="Proteomes" id="UP000663499">
    <property type="component" value="Chromosome"/>
</dbReference>
<dbReference type="InterPro" id="IPR009057">
    <property type="entry name" value="Homeodomain-like_sf"/>
</dbReference>
<evidence type="ECO:0000313" key="5">
    <source>
        <dbReference type="Proteomes" id="UP000663499"/>
    </source>
</evidence>
<keyword evidence="1 2" id="KW-0238">DNA-binding</keyword>
<sequence length="228" mass="27596">MNVAHNNTVKEKILHATKNLFYEFGYEKTTARMIADRVSMYHSNIFYYFPNKRSILKLIIRNFFQEIRKQVLNLQIELSPVELLLFYVYILMKYLELDEKFKRLYYESTDVTIEVLYQDFIIQLYPLVDGKANSKGQEQQRKEYFMDLVVLLSSEKQLEFYRKNKLIAITEEEMRNYFTKLNLKLLDIDEETIETSFEKIDQYMNRFDFSTLNIFTDDVVISLMEEEK</sequence>